<dbReference type="GO" id="GO:0005524">
    <property type="term" value="F:ATP binding"/>
    <property type="evidence" value="ECO:0007669"/>
    <property type="project" value="UniProtKB-KW"/>
</dbReference>
<keyword evidence="5 10" id="KW-0436">Ligase</keyword>
<evidence type="ECO:0000313" key="16">
    <source>
        <dbReference type="Proteomes" id="UP000011087"/>
    </source>
</evidence>
<keyword evidence="16" id="KW-1185">Reference proteome</keyword>
<dbReference type="KEGG" id="gtt:GUITHDRAFT_150835"/>
<dbReference type="FunFam" id="3.30.590.10:FF:000004">
    <property type="entry name" value="Glutamine synthetase"/>
    <property type="match status" value="1"/>
</dbReference>
<dbReference type="GO" id="GO:0004356">
    <property type="term" value="F:glutamine synthetase activity"/>
    <property type="evidence" value="ECO:0007669"/>
    <property type="project" value="UniProtKB-EC"/>
</dbReference>
<dbReference type="Pfam" id="PF00120">
    <property type="entry name" value="Gln-synt_C"/>
    <property type="match status" value="1"/>
</dbReference>
<dbReference type="PaxDb" id="55529-EKX51862"/>
<comment type="subcellular location">
    <subcellularLocation>
        <location evidence="1">Cytoplasm</location>
    </subcellularLocation>
</comment>
<dbReference type="PANTHER" id="PTHR20852">
    <property type="entry name" value="GLUTAMINE SYNTHETASE"/>
    <property type="match status" value="1"/>
</dbReference>
<dbReference type="InterPro" id="IPR027303">
    <property type="entry name" value="Gln_synth_gly_rich_site"/>
</dbReference>
<feature type="chain" id="PRO_5008771758" description="Glutamine synthetase" evidence="11">
    <location>
        <begin position="18"/>
        <end position="432"/>
    </location>
</feature>
<evidence type="ECO:0000256" key="3">
    <source>
        <dbReference type="ARBA" id="ARBA00012937"/>
    </source>
</evidence>
<evidence type="ECO:0000256" key="6">
    <source>
        <dbReference type="ARBA" id="ARBA00022741"/>
    </source>
</evidence>
<evidence type="ECO:0000256" key="9">
    <source>
        <dbReference type="RuleBase" id="RU000384"/>
    </source>
</evidence>
<dbReference type="Proteomes" id="UP000011087">
    <property type="component" value="Unassembled WGS sequence"/>
</dbReference>
<evidence type="ECO:0000256" key="4">
    <source>
        <dbReference type="ARBA" id="ARBA00022490"/>
    </source>
</evidence>
<dbReference type="GO" id="GO:0006542">
    <property type="term" value="P:glutamine biosynthetic process"/>
    <property type="evidence" value="ECO:0007669"/>
    <property type="project" value="InterPro"/>
</dbReference>
<dbReference type="OrthoDB" id="1936100at2759"/>
<dbReference type="RefSeq" id="XP_005838842.1">
    <property type="nucleotide sequence ID" value="XM_005838785.1"/>
</dbReference>
<dbReference type="EnsemblProtists" id="EKX51862">
    <property type="protein sequence ID" value="EKX51862"/>
    <property type="gene ID" value="GUITHDRAFT_150835"/>
</dbReference>
<dbReference type="PROSITE" id="PS51987">
    <property type="entry name" value="GS_CATALYTIC"/>
    <property type="match status" value="1"/>
</dbReference>
<dbReference type="Gene3D" id="3.10.20.70">
    <property type="entry name" value="Glutamine synthetase, N-terminal domain"/>
    <property type="match status" value="1"/>
</dbReference>
<keyword evidence="4" id="KW-0963">Cytoplasm</keyword>
<keyword evidence="11" id="KW-0732">Signal</keyword>
<evidence type="ECO:0000256" key="5">
    <source>
        <dbReference type="ARBA" id="ARBA00022598"/>
    </source>
</evidence>
<reference evidence="14 16" key="1">
    <citation type="journal article" date="2012" name="Nature">
        <title>Algal genomes reveal evolutionary mosaicism and the fate of nucleomorphs.</title>
        <authorList>
            <consortium name="DOE Joint Genome Institute"/>
            <person name="Curtis B.A."/>
            <person name="Tanifuji G."/>
            <person name="Burki F."/>
            <person name="Gruber A."/>
            <person name="Irimia M."/>
            <person name="Maruyama S."/>
            <person name="Arias M.C."/>
            <person name="Ball S.G."/>
            <person name="Gile G.H."/>
            <person name="Hirakawa Y."/>
            <person name="Hopkins J.F."/>
            <person name="Kuo A."/>
            <person name="Rensing S.A."/>
            <person name="Schmutz J."/>
            <person name="Symeonidi A."/>
            <person name="Elias M."/>
            <person name="Eveleigh R.J."/>
            <person name="Herman E.K."/>
            <person name="Klute M.J."/>
            <person name="Nakayama T."/>
            <person name="Obornik M."/>
            <person name="Reyes-Prieto A."/>
            <person name="Armbrust E.V."/>
            <person name="Aves S.J."/>
            <person name="Beiko R.G."/>
            <person name="Coutinho P."/>
            <person name="Dacks J.B."/>
            <person name="Durnford D.G."/>
            <person name="Fast N.M."/>
            <person name="Green B.R."/>
            <person name="Grisdale C.J."/>
            <person name="Hempel F."/>
            <person name="Henrissat B."/>
            <person name="Hoppner M.P."/>
            <person name="Ishida K."/>
            <person name="Kim E."/>
            <person name="Koreny L."/>
            <person name="Kroth P.G."/>
            <person name="Liu Y."/>
            <person name="Malik S.B."/>
            <person name="Maier U.G."/>
            <person name="McRose D."/>
            <person name="Mock T."/>
            <person name="Neilson J.A."/>
            <person name="Onodera N.T."/>
            <person name="Poole A.M."/>
            <person name="Pritham E.J."/>
            <person name="Richards T.A."/>
            <person name="Rocap G."/>
            <person name="Roy S.W."/>
            <person name="Sarai C."/>
            <person name="Schaack S."/>
            <person name="Shirato S."/>
            <person name="Slamovits C.H."/>
            <person name="Spencer D.F."/>
            <person name="Suzuki S."/>
            <person name="Worden A.Z."/>
            <person name="Zauner S."/>
            <person name="Barry K."/>
            <person name="Bell C."/>
            <person name="Bharti A.K."/>
            <person name="Crow J.A."/>
            <person name="Grimwood J."/>
            <person name="Kramer R."/>
            <person name="Lindquist E."/>
            <person name="Lucas S."/>
            <person name="Salamov A."/>
            <person name="McFadden G.I."/>
            <person name="Lane C.E."/>
            <person name="Keeling P.J."/>
            <person name="Gray M.W."/>
            <person name="Grigoriev I.V."/>
            <person name="Archibald J.M."/>
        </authorList>
    </citation>
    <scope>NUCLEOTIDE SEQUENCE</scope>
    <source>
        <strain evidence="14 16">CCMP2712</strain>
    </source>
</reference>
<evidence type="ECO:0000259" key="13">
    <source>
        <dbReference type="PROSITE" id="PS51987"/>
    </source>
</evidence>
<evidence type="ECO:0000313" key="15">
    <source>
        <dbReference type="EnsemblProtists" id="EKX51862"/>
    </source>
</evidence>
<dbReference type="InterPro" id="IPR008147">
    <property type="entry name" value="Gln_synt_N"/>
</dbReference>
<reference evidence="15" key="3">
    <citation type="submission" date="2016-03" db="UniProtKB">
        <authorList>
            <consortium name="EnsemblProtists"/>
        </authorList>
    </citation>
    <scope>IDENTIFICATION</scope>
</reference>
<dbReference type="HOGENOM" id="CLU_036762_1_1_1"/>
<dbReference type="PROSITE" id="PS00180">
    <property type="entry name" value="GLNA_1"/>
    <property type="match status" value="1"/>
</dbReference>
<accession>L1JTX9</accession>
<proteinExistence type="inferred from homology"/>
<dbReference type="AlphaFoldDB" id="L1JTX9"/>
<dbReference type="GeneID" id="17308647"/>
<evidence type="ECO:0000256" key="2">
    <source>
        <dbReference type="ARBA" id="ARBA00009897"/>
    </source>
</evidence>
<sequence>MHAVLGGLLLLLPCTSAFLPSTPSSLLSSRSLTLKSAAARHASPLPRPSLAARPSPRFAAALRMAHGKCRAEYIWIGGRGGCGDDYRSKTRVLDKRPTSVSELPLWNYDGSSTGQAPGGDSEIYLQPAFMCADPMRGGDNILVLCEMIDPKNNPIPTSTRSVAKKIFDQAPEEEPWYGIEQEYTLFQDGVPMGWPKSTARPFDIPSPLMQFGYPGPQGPYYCAVGHDVSFGRLICEEHLELCLEAGLNVGGINGEVMPGQWEFQVGPCVGIEAGDHLHMARFLLQRVCEENGVIVSFDPKPIPGNWNGAGCHTNFSTKKMRADGGLKVILDACEKLGKNHEKHIRLYGEGNERRLTGTCETNSIDNFKYGVADRGASIRIPRFTDRDGKGYMEDRRPASNIDPYVVTALIFDTCCLKGDTTAFEAYKNSIQL</sequence>
<evidence type="ECO:0000256" key="8">
    <source>
        <dbReference type="PROSITE-ProRule" id="PRU01330"/>
    </source>
</evidence>
<gene>
    <name evidence="14" type="ORF">GUITHDRAFT_150835</name>
</gene>
<dbReference type="InterPro" id="IPR027302">
    <property type="entry name" value="Gln_synth_N_conserv_site"/>
</dbReference>
<dbReference type="SUPFAM" id="SSF54368">
    <property type="entry name" value="Glutamine synthetase, N-terminal domain"/>
    <property type="match status" value="1"/>
</dbReference>
<evidence type="ECO:0000256" key="7">
    <source>
        <dbReference type="ARBA" id="ARBA00022840"/>
    </source>
</evidence>
<dbReference type="OMA" id="DRRPNAN"/>
<feature type="domain" description="GS beta-grasp" evidence="12">
    <location>
        <begin position="69"/>
        <end position="152"/>
    </location>
</feature>
<dbReference type="InterPro" id="IPR050292">
    <property type="entry name" value="Glutamine_Synthetase"/>
</dbReference>
<dbReference type="PANTHER" id="PTHR20852:SF93">
    <property type="entry name" value="GLUTAMINE SYNTHETASE CYTOSOLIC ISOZYME 1-1"/>
    <property type="match status" value="1"/>
</dbReference>
<dbReference type="GO" id="GO:0005737">
    <property type="term" value="C:cytoplasm"/>
    <property type="evidence" value="ECO:0007669"/>
    <property type="project" value="UniProtKB-SubCell"/>
</dbReference>
<dbReference type="SMART" id="SM01230">
    <property type="entry name" value="Gln-synt_C"/>
    <property type="match status" value="1"/>
</dbReference>
<dbReference type="InterPro" id="IPR014746">
    <property type="entry name" value="Gln_synth/guanido_kin_cat_dom"/>
</dbReference>
<dbReference type="EMBL" id="JH992974">
    <property type="protein sequence ID" value="EKX51862.1"/>
    <property type="molecule type" value="Genomic_DNA"/>
</dbReference>
<dbReference type="PROSITE" id="PS00181">
    <property type="entry name" value="GLNA_ATP"/>
    <property type="match status" value="1"/>
</dbReference>
<protein>
    <recommendedName>
        <fullName evidence="3 10">Glutamine synthetase</fullName>
        <ecNumber evidence="3 10">6.3.1.2</ecNumber>
    </recommendedName>
</protein>
<comment type="similarity">
    <text evidence="2 8 9">Belongs to the glutamine synthetase family.</text>
</comment>
<dbReference type="PROSITE" id="PS51986">
    <property type="entry name" value="GS_BETA_GRASP"/>
    <property type="match status" value="1"/>
</dbReference>
<name>L1JTX9_GUITC</name>
<dbReference type="STRING" id="905079.L1JTX9"/>
<dbReference type="Gene3D" id="3.30.590.10">
    <property type="entry name" value="Glutamine synthetase/guanido kinase, catalytic domain"/>
    <property type="match status" value="2"/>
</dbReference>
<feature type="signal peptide" evidence="11">
    <location>
        <begin position="1"/>
        <end position="17"/>
    </location>
</feature>
<reference evidence="16" key="2">
    <citation type="submission" date="2012-11" db="EMBL/GenBank/DDBJ databases">
        <authorList>
            <person name="Kuo A."/>
            <person name="Curtis B.A."/>
            <person name="Tanifuji G."/>
            <person name="Burki F."/>
            <person name="Gruber A."/>
            <person name="Irimia M."/>
            <person name="Maruyama S."/>
            <person name="Arias M.C."/>
            <person name="Ball S.G."/>
            <person name="Gile G.H."/>
            <person name="Hirakawa Y."/>
            <person name="Hopkins J.F."/>
            <person name="Rensing S.A."/>
            <person name="Schmutz J."/>
            <person name="Symeonidi A."/>
            <person name="Elias M."/>
            <person name="Eveleigh R.J."/>
            <person name="Herman E.K."/>
            <person name="Klute M.J."/>
            <person name="Nakayama T."/>
            <person name="Obornik M."/>
            <person name="Reyes-Prieto A."/>
            <person name="Armbrust E.V."/>
            <person name="Aves S.J."/>
            <person name="Beiko R.G."/>
            <person name="Coutinho P."/>
            <person name="Dacks J.B."/>
            <person name="Durnford D.G."/>
            <person name="Fast N.M."/>
            <person name="Green B.R."/>
            <person name="Grisdale C."/>
            <person name="Hempe F."/>
            <person name="Henrissat B."/>
            <person name="Hoppner M.P."/>
            <person name="Ishida K.-I."/>
            <person name="Kim E."/>
            <person name="Koreny L."/>
            <person name="Kroth P.G."/>
            <person name="Liu Y."/>
            <person name="Malik S.-B."/>
            <person name="Maier U.G."/>
            <person name="McRose D."/>
            <person name="Mock T."/>
            <person name="Neilson J.A."/>
            <person name="Onodera N.T."/>
            <person name="Poole A.M."/>
            <person name="Pritham E.J."/>
            <person name="Richards T.A."/>
            <person name="Rocap G."/>
            <person name="Roy S.W."/>
            <person name="Sarai C."/>
            <person name="Schaack S."/>
            <person name="Shirato S."/>
            <person name="Slamovits C.H."/>
            <person name="Spencer D.F."/>
            <person name="Suzuki S."/>
            <person name="Worden A.Z."/>
            <person name="Zauner S."/>
            <person name="Barry K."/>
            <person name="Bell C."/>
            <person name="Bharti A.K."/>
            <person name="Crow J.A."/>
            <person name="Grimwood J."/>
            <person name="Kramer R."/>
            <person name="Lindquist E."/>
            <person name="Lucas S."/>
            <person name="Salamov A."/>
            <person name="McFadden G.I."/>
            <person name="Lane C.E."/>
            <person name="Keeling P.J."/>
            <person name="Gray M.W."/>
            <person name="Grigoriev I.V."/>
            <person name="Archibald J.M."/>
        </authorList>
    </citation>
    <scope>NUCLEOTIDE SEQUENCE</scope>
    <source>
        <strain evidence="16">CCMP2712</strain>
    </source>
</reference>
<dbReference type="EC" id="6.3.1.2" evidence="3 10"/>
<evidence type="ECO:0000256" key="10">
    <source>
        <dbReference type="RuleBase" id="RU004356"/>
    </source>
</evidence>
<feature type="domain" description="GS catalytic" evidence="13">
    <location>
        <begin position="159"/>
        <end position="432"/>
    </location>
</feature>
<dbReference type="InterPro" id="IPR008146">
    <property type="entry name" value="Gln_synth_cat_dom"/>
</dbReference>
<comment type="catalytic activity">
    <reaction evidence="10">
        <text>L-glutamate + NH4(+) + ATP = L-glutamine + ADP + phosphate + H(+)</text>
        <dbReference type="Rhea" id="RHEA:16169"/>
        <dbReference type="ChEBI" id="CHEBI:15378"/>
        <dbReference type="ChEBI" id="CHEBI:28938"/>
        <dbReference type="ChEBI" id="CHEBI:29985"/>
        <dbReference type="ChEBI" id="CHEBI:30616"/>
        <dbReference type="ChEBI" id="CHEBI:43474"/>
        <dbReference type="ChEBI" id="CHEBI:58359"/>
        <dbReference type="ChEBI" id="CHEBI:456216"/>
        <dbReference type="EC" id="6.3.1.2"/>
    </reaction>
</comment>
<dbReference type="SUPFAM" id="SSF55931">
    <property type="entry name" value="Glutamine synthetase/guanido kinase"/>
    <property type="match status" value="1"/>
</dbReference>
<evidence type="ECO:0000259" key="12">
    <source>
        <dbReference type="PROSITE" id="PS51986"/>
    </source>
</evidence>
<evidence type="ECO:0000256" key="11">
    <source>
        <dbReference type="SAM" id="SignalP"/>
    </source>
</evidence>
<keyword evidence="6 10" id="KW-0547">Nucleotide-binding</keyword>
<keyword evidence="7 10" id="KW-0067">ATP-binding</keyword>
<dbReference type="InterPro" id="IPR036651">
    <property type="entry name" value="Gln_synt_N_sf"/>
</dbReference>
<evidence type="ECO:0000313" key="14">
    <source>
        <dbReference type="EMBL" id="EKX51862.1"/>
    </source>
</evidence>
<evidence type="ECO:0000256" key="1">
    <source>
        <dbReference type="ARBA" id="ARBA00004496"/>
    </source>
</evidence>
<organism evidence="14">
    <name type="scientific">Guillardia theta (strain CCMP2712)</name>
    <name type="common">Cryptophyte</name>
    <dbReference type="NCBI Taxonomy" id="905079"/>
    <lineage>
        <taxon>Eukaryota</taxon>
        <taxon>Cryptophyceae</taxon>
        <taxon>Pyrenomonadales</taxon>
        <taxon>Geminigeraceae</taxon>
        <taxon>Guillardia</taxon>
    </lineage>
</organism>
<dbReference type="eggNOG" id="KOG0683">
    <property type="taxonomic scope" value="Eukaryota"/>
</dbReference>